<dbReference type="Gene3D" id="3.30.160.390">
    <property type="entry name" value="Integrase, DNA-binding domain"/>
    <property type="match status" value="1"/>
</dbReference>
<dbReference type="SUPFAM" id="SSF56349">
    <property type="entry name" value="DNA breaking-rejoining enzymes"/>
    <property type="match status" value="1"/>
</dbReference>
<gene>
    <name evidence="7" type="ORF">ABQJ54_10785</name>
</gene>
<proteinExistence type="inferred from homology"/>
<keyword evidence="8" id="KW-1185">Reference proteome</keyword>
<dbReference type="EMBL" id="JBFOHK010000002">
    <property type="protein sequence ID" value="MEW9572240.1"/>
    <property type="molecule type" value="Genomic_DNA"/>
</dbReference>
<evidence type="ECO:0000313" key="8">
    <source>
        <dbReference type="Proteomes" id="UP001556220"/>
    </source>
</evidence>
<organism evidence="7 8">
    <name type="scientific">Rhodanobacter lycopersici</name>
    <dbReference type="NCBI Taxonomy" id="3162487"/>
    <lineage>
        <taxon>Bacteria</taxon>
        <taxon>Pseudomonadati</taxon>
        <taxon>Pseudomonadota</taxon>
        <taxon>Gammaproteobacteria</taxon>
        <taxon>Lysobacterales</taxon>
        <taxon>Rhodanobacteraceae</taxon>
        <taxon>Rhodanobacter</taxon>
    </lineage>
</organism>
<dbReference type="Gene3D" id="1.10.150.130">
    <property type="match status" value="1"/>
</dbReference>
<dbReference type="Gene3D" id="1.10.443.10">
    <property type="entry name" value="Intergrase catalytic core"/>
    <property type="match status" value="1"/>
</dbReference>
<comment type="similarity">
    <text evidence="1">Belongs to the 'phage' integrase family.</text>
</comment>
<dbReference type="InterPro" id="IPR050808">
    <property type="entry name" value="Phage_Integrase"/>
</dbReference>
<dbReference type="InterPro" id="IPR002104">
    <property type="entry name" value="Integrase_catalytic"/>
</dbReference>
<feature type="coiled-coil region" evidence="5">
    <location>
        <begin position="67"/>
        <end position="117"/>
    </location>
</feature>
<feature type="domain" description="Tyr recombinase" evidence="6">
    <location>
        <begin position="244"/>
        <end position="428"/>
    </location>
</feature>
<dbReference type="InterPro" id="IPR038488">
    <property type="entry name" value="Integrase_DNA-bd_sf"/>
</dbReference>
<dbReference type="InterPro" id="IPR011010">
    <property type="entry name" value="DNA_brk_join_enz"/>
</dbReference>
<dbReference type="PANTHER" id="PTHR30629:SF2">
    <property type="entry name" value="PROPHAGE INTEGRASE INTS-RELATED"/>
    <property type="match status" value="1"/>
</dbReference>
<dbReference type="InterPro" id="IPR010998">
    <property type="entry name" value="Integrase_recombinase_N"/>
</dbReference>
<evidence type="ECO:0000256" key="5">
    <source>
        <dbReference type="SAM" id="Coils"/>
    </source>
</evidence>
<dbReference type="PANTHER" id="PTHR30629">
    <property type="entry name" value="PROPHAGE INTEGRASE"/>
    <property type="match status" value="1"/>
</dbReference>
<evidence type="ECO:0000313" key="7">
    <source>
        <dbReference type="EMBL" id="MEW9572240.1"/>
    </source>
</evidence>
<evidence type="ECO:0000256" key="2">
    <source>
        <dbReference type="ARBA" id="ARBA00022908"/>
    </source>
</evidence>
<evidence type="ECO:0000256" key="1">
    <source>
        <dbReference type="ARBA" id="ARBA00008857"/>
    </source>
</evidence>
<accession>A0ABV3QEH2</accession>
<protein>
    <submittedName>
        <fullName evidence="7">Tyrosine-type recombinase/integrase</fullName>
    </submittedName>
</protein>
<dbReference type="RefSeq" id="WP_367854291.1">
    <property type="nucleotide sequence ID" value="NZ_JBFOHK010000002.1"/>
</dbReference>
<reference evidence="7 8" key="1">
    <citation type="submission" date="2024-06" db="EMBL/GenBank/DDBJ databases">
        <authorList>
            <person name="Woo H."/>
        </authorList>
    </citation>
    <scope>NUCLEOTIDE SEQUENCE [LARGE SCALE GENOMIC DNA]</scope>
    <source>
        <strain evidence="7 8">Si-c</strain>
    </source>
</reference>
<dbReference type="InterPro" id="IPR013762">
    <property type="entry name" value="Integrase-like_cat_sf"/>
</dbReference>
<evidence type="ECO:0000259" key="6">
    <source>
        <dbReference type="PROSITE" id="PS51898"/>
    </source>
</evidence>
<keyword evidence="3" id="KW-0238">DNA-binding</keyword>
<keyword evidence="2" id="KW-0229">DNA integration</keyword>
<evidence type="ECO:0000256" key="3">
    <source>
        <dbReference type="ARBA" id="ARBA00023125"/>
    </source>
</evidence>
<dbReference type="Proteomes" id="UP001556220">
    <property type="component" value="Unassembled WGS sequence"/>
</dbReference>
<sequence length="460" mass="50644">MGISSDLLTVRGIAAMKPGESAADPAARGAGRLEVRKLASGELTWYYRYTAPGGDRVRLPLGAGLPLADARKAAADLSKRYQSGERDLRGALEDEQRRAEQARRAAEKAAAAQLERAGATLGSLLAAYAEHLKAAGKPSWREVETSVERNITKPYPKIAALLADEVTVDDVMPVFHRLAKAGKLRAAEKLRAHLRATYTAARRARNDATMHAFSGFRITSNPLVDLEVTRPKEAVEKAIHAAKERKWALTEEQLRHYWRRICALPEPDSALLRFHLLTGGQRVEQLGRLTKHDYDPDRQTVTLLDTKGRRKVAYEHVVPLIPDAVKAMVAMRGDLGDCLFTITQGAQPAGYHNVWERVQAVASAMVAEGEIDREFSPGTIRKTVETRLQAAGGSREMRGHLLSHGLGGVQARHYEAHEYDEEKRQALLGLRRSLDPQAKKIASKGKVGTVTAIKHRRGAK</sequence>
<keyword evidence="5" id="KW-0175">Coiled coil</keyword>
<evidence type="ECO:0000256" key="4">
    <source>
        <dbReference type="ARBA" id="ARBA00023172"/>
    </source>
</evidence>
<name>A0ABV3QEH2_9GAMM</name>
<keyword evidence="4" id="KW-0233">DNA recombination</keyword>
<comment type="caution">
    <text evidence="7">The sequence shown here is derived from an EMBL/GenBank/DDBJ whole genome shotgun (WGS) entry which is preliminary data.</text>
</comment>
<dbReference type="PROSITE" id="PS51898">
    <property type="entry name" value="TYR_RECOMBINASE"/>
    <property type="match status" value="1"/>
</dbReference>